<dbReference type="SUPFAM" id="SSF51445">
    <property type="entry name" value="(Trans)glycosidases"/>
    <property type="match status" value="1"/>
</dbReference>
<sequence length="529" mass="56759">MLTGCSGQGADGDGAAVGAAGRADDDGKALPAAPDSPAASPSPAADSSSYPLSSAPDVIPAVREHEPARGPGWSRTADSAVVVAPGSEAALGDEARLIAGELKIAYRGAAAAGPGDVQLALASGADKGAGPESYTLVSRDGKVTVTGQDEAGVFYGTRTLKQAVRSGGVMPEGTVRDRPDRPQRGLMVDIARKHFTAGWIEDRLREMADLKLNQLGLHFSDDQGFRIASDSHPEVVSAQHLTKDEVRRILALAESLHITVIPEIDSPGHLGAVLRAHPSLQLRSAAGTPRQGAIDISKPESARIVDDLLREYAELFPGRYFHIGADEYQALTVGNPQASYPQLAQAAQQRYGSGAKVKDLATGWLNDRAAVVREAGKQPKAWNDGFFRNGAVTGDKGVEVEYWTGKEYGARQPVEYLREGRKVVNVNDEYLYYVLGEPNDFTYPTGKRIYEEWNPLVLRGSEAVPKEYSDQILGGRFAIWCDLSNSQTQDQIARAIGLPLAATAQKVWDPRTPERDWNEFRALAQKLAG</sequence>
<dbReference type="Pfam" id="PF02838">
    <property type="entry name" value="Glyco_hydro_20b"/>
    <property type="match status" value="1"/>
</dbReference>
<comment type="caution">
    <text evidence="7">The sequence shown here is derived from an EMBL/GenBank/DDBJ whole genome shotgun (WGS) entry which is preliminary data.</text>
</comment>
<evidence type="ECO:0000256" key="2">
    <source>
        <dbReference type="ARBA" id="ARBA00022801"/>
    </source>
</evidence>
<dbReference type="InterPro" id="IPR015882">
    <property type="entry name" value="HEX_bac_N"/>
</dbReference>
<keyword evidence="8" id="KW-1185">Reference proteome</keyword>
<feature type="compositionally biased region" description="Low complexity" evidence="4">
    <location>
        <begin position="29"/>
        <end position="55"/>
    </location>
</feature>
<accession>A0ABT6HVF9</accession>
<dbReference type="PANTHER" id="PTHR43678:SF1">
    <property type="entry name" value="BETA-N-ACETYLHEXOSAMINIDASE"/>
    <property type="match status" value="1"/>
</dbReference>
<dbReference type="InterPro" id="IPR052764">
    <property type="entry name" value="GH20_Enzymes"/>
</dbReference>
<evidence type="ECO:0000256" key="4">
    <source>
        <dbReference type="SAM" id="MobiDB-lite"/>
    </source>
</evidence>
<feature type="domain" description="Beta-hexosaminidase bacterial type N-terminal" evidence="6">
    <location>
        <begin position="56"/>
        <end position="177"/>
    </location>
</feature>
<comment type="similarity">
    <text evidence="1">Belongs to the glycosyl hydrolase 20 family.</text>
</comment>
<dbReference type="Pfam" id="PF00728">
    <property type="entry name" value="Glyco_hydro_20"/>
    <property type="match status" value="1"/>
</dbReference>
<evidence type="ECO:0000313" key="8">
    <source>
        <dbReference type="Proteomes" id="UP001223144"/>
    </source>
</evidence>
<keyword evidence="3" id="KW-0326">Glycosidase</keyword>
<dbReference type="InterPro" id="IPR029018">
    <property type="entry name" value="Hex-like_dom2"/>
</dbReference>
<protein>
    <submittedName>
        <fullName evidence="7">Family 20 glycosylhydrolase</fullName>
    </submittedName>
</protein>
<keyword evidence="2" id="KW-0378">Hydrolase</keyword>
<organism evidence="7 8">
    <name type="scientific">Streptomyces chengmaiensis</name>
    <dbReference type="NCBI Taxonomy" id="3040919"/>
    <lineage>
        <taxon>Bacteria</taxon>
        <taxon>Bacillati</taxon>
        <taxon>Actinomycetota</taxon>
        <taxon>Actinomycetes</taxon>
        <taxon>Kitasatosporales</taxon>
        <taxon>Streptomycetaceae</taxon>
        <taxon>Streptomyces</taxon>
    </lineage>
</organism>
<dbReference type="Gene3D" id="3.20.20.80">
    <property type="entry name" value="Glycosidases"/>
    <property type="match status" value="1"/>
</dbReference>
<dbReference type="InterPro" id="IPR015883">
    <property type="entry name" value="Glyco_hydro_20_cat"/>
</dbReference>
<dbReference type="SUPFAM" id="SSF55545">
    <property type="entry name" value="beta-N-acetylhexosaminidase-like domain"/>
    <property type="match status" value="1"/>
</dbReference>
<evidence type="ECO:0000256" key="3">
    <source>
        <dbReference type="ARBA" id="ARBA00023295"/>
    </source>
</evidence>
<feature type="region of interest" description="Disordered" evidence="4">
    <location>
        <begin position="1"/>
        <end position="55"/>
    </location>
</feature>
<feature type="compositionally biased region" description="Gly residues" evidence="4">
    <location>
        <begin position="1"/>
        <end position="12"/>
    </location>
</feature>
<gene>
    <name evidence="7" type="ORF">QCN29_24255</name>
</gene>
<evidence type="ECO:0000256" key="1">
    <source>
        <dbReference type="ARBA" id="ARBA00006285"/>
    </source>
</evidence>
<dbReference type="EMBL" id="JARWBG010000032">
    <property type="protein sequence ID" value="MDH2391834.1"/>
    <property type="molecule type" value="Genomic_DNA"/>
</dbReference>
<dbReference type="InterPro" id="IPR017853">
    <property type="entry name" value="GH"/>
</dbReference>
<dbReference type="Proteomes" id="UP001223144">
    <property type="component" value="Unassembled WGS sequence"/>
</dbReference>
<proteinExistence type="inferred from homology"/>
<dbReference type="PRINTS" id="PR00738">
    <property type="entry name" value="GLHYDRLASE20"/>
</dbReference>
<name>A0ABT6HVF9_9ACTN</name>
<feature type="domain" description="Glycoside hydrolase family 20 catalytic" evidence="5">
    <location>
        <begin position="184"/>
        <end position="509"/>
    </location>
</feature>
<dbReference type="PANTHER" id="PTHR43678">
    <property type="entry name" value="PUTATIVE (AFU_ORTHOLOGUE AFUA_2G00640)-RELATED"/>
    <property type="match status" value="1"/>
</dbReference>
<dbReference type="InterPro" id="IPR025705">
    <property type="entry name" value="Beta_hexosaminidase_sua/sub"/>
</dbReference>
<dbReference type="CDD" id="cd06564">
    <property type="entry name" value="GH20_DspB_LnbB-like"/>
    <property type="match status" value="1"/>
</dbReference>
<dbReference type="Gene3D" id="3.30.379.10">
    <property type="entry name" value="Chitobiase/beta-hexosaminidase domain 2-like"/>
    <property type="match status" value="1"/>
</dbReference>
<evidence type="ECO:0000259" key="5">
    <source>
        <dbReference type="Pfam" id="PF00728"/>
    </source>
</evidence>
<evidence type="ECO:0000313" key="7">
    <source>
        <dbReference type="EMBL" id="MDH2391834.1"/>
    </source>
</evidence>
<reference evidence="7 8" key="1">
    <citation type="submission" date="2023-04" db="EMBL/GenBank/DDBJ databases">
        <title>Streptomyces chengmaiensis sp. nov. isolated from the stem of mangrove plant in Hainan.</title>
        <authorList>
            <person name="Huang X."/>
            <person name="Zhou S."/>
            <person name="Chu X."/>
            <person name="Xie Y."/>
            <person name="Lin Y."/>
        </authorList>
    </citation>
    <scope>NUCLEOTIDE SEQUENCE [LARGE SCALE GENOMIC DNA]</scope>
    <source>
        <strain evidence="7 8">HNM0663</strain>
    </source>
</reference>
<evidence type="ECO:0000259" key="6">
    <source>
        <dbReference type="Pfam" id="PF02838"/>
    </source>
</evidence>